<dbReference type="EMBL" id="JBJDQH010000015">
    <property type="protein sequence ID" value="MFK4270795.1"/>
    <property type="molecule type" value="Genomic_DNA"/>
</dbReference>
<evidence type="ECO:0000256" key="1">
    <source>
        <dbReference type="SAM" id="MobiDB-lite"/>
    </source>
</evidence>
<evidence type="ECO:0000313" key="3">
    <source>
        <dbReference type="Proteomes" id="UP001620295"/>
    </source>
</evidence>
<accession>A0ABW8M0M0</accession>
<keyword evidence="3" id="KW-1185">Reference proteome</keyword>
<sequence>MARTARQTLNALSRSTSVHVRSTKELAFHAESGAAAIGKKRREKGQEPVRRKPELHPVARTECDRSIELTPWRVLHAVARGHVLASQGMGRGLAEHWLSLKFCEALYGNRADSMDLTDKGRTPERWYKGMQARELAVGFGLAVAEHIVQQRYPDHLVSVVDTSTVLRAGWPLSVSQRNKGSRPRPDYLIEAWKPGEPSKVTFVACKGNHQKPSKRTGQTRSTTVRQLVKGAELTEGMQIGQWNTTPCLMLSTELMGQGGVVVNVLQSPGEALLPLRIPGATGSADEEIRDKSGIPYPNAIHVPPHEGRQARTVDGFQVGEDDLGWFGQLLARTGAAGLTAFSGGGESTARFLTARQGREHYEVPAFAATSSVDDAEIEVDDKRFIGTDHVFRIGNVRIEAFSGMDQDLYALLKKGCIEEYRQKAYELFLARQNTQKTNRWNGSISFHNDGTVMALSILSIRRRRPL</sequence>
<organism evidence="2 3">
    <name type="scientific">Streptomyces milbemycinicus</name>
    <dbReference type="NCBI Taxonomy" id="476552"/>
    <lineage>
        <taxon>Bacteria</taxon>
        <taxon>Bacillati</taxon>
        <taxon>Actinomycetota</taxon>
        <taxon>Actinomycetes</taxon>
        <taxon>Kitasatosporales</taxon>
        <taxon>Streptomycetaceae</taxon>
        <taxon>Streptomyces</taxon>
    </lineage>
</organism>
<protein>
    <submittedName>
        <fullName evidence="2">Uncharacterized protein</fullName>
    </submittedName>
</protein>
<dbReference type="Proteomes" id="UP001620295">
    <property type="component" value="Unassembled WGS sequence"/>
</dbReference>
<feature type="compositionally biased region" description="Basic and acidic residues" evidence="1">
    <location>
        <begin position="44"/>
        <end position="57"/>
    </location>
</feature>
<evidence type="ECO:0000313" key="2">
    <source>
        <dbReference type="EMBL" id="MFK4270795.1"/>
    </source>
</evidence>
<dbReference type="RefSeq" id="WP_404748156.1">
    <property type="nucleotide sequence ID" value="NZ_JBJDQH010000015.1"/>
</dbReference>
<feature type="region of interest" description="Disordered" evidence="1">
    <location>
        <begin position="36"/>
        <end position="57"/>
    </location>
</feature>
<comment type="caution">
    <text evidence="2">The sequence shown here is derived from an EMBL/GenBank/DDBJ whole genome shotgun (WGS) entry which is preliminary data.</text>
</comment>
<name>A0ABW8M0M0_9ACTN</name>
<reference evidence="2 3" key="1">
    <citation type="submission" date="2024-11" db="EMBL/GenBank/DDBJ databases">
        <title>The Natural Products Discovery Center: Release of the First 8490 Sequenced Strains for Exploring Actinobacteria Biosynthetic Diversity.</title>
        <authorList>
            <person name="Kalkreuter E."/>
            <person name="Kautsar S.A."/>
            <person name="Yang D."/>
            <person name="Bader C.D."/>
            <person name="Teijaro C.N."/>
            <person name="Fluegel L."/>
            <person name="Davis C.M."/>
            <person name="Simpson J.R."/>
            <person name="Lauterbach L."/>
            <person name="Steele A.D."/>
            <person name="Gui C."/>
            <person name="Meng S."/>
            <person name="Li G."/>
            <person name="Viehrig K."/>
            <person name="Ye F."/>
            <person name="Su P."/>
            <person name="Kiefer A.F."/>
            <person name="Nichols A."/>
            <person name="Cepeda A.J."/>
            <person name="Yan W."/>
            <person name="Fan B."/>
            <person name="Jiang Y."/>
            <person name="Adhikari A."/>
            <person name="Zheng C.-J."/>
            <person name="Schuster L."/>
            <person name="Cowan T.M."/>
            <person name="Smanski M.J."/>
            <person name="Chevrette M.G."/>
            <person name="De Carvalho L.P.S."/>
            <person name="Shen B."/>
        </authorList>
    </citation>
    <scope>NUCLEOTIDE SEQUENCE [LARGE SCALE GENOMIC DNA]</scope>
    <source>
        <strain evidence="2 3">NPDC020863</strain>
    </source>
</reference>
<gene>
    <name evidence="2" type="ORF">ACI2L5_38590</name>
</gene>
<proteinExistence type="predicted"/>